<keyword evidence="6" id="KW-0067">ATP-binding</keyword>
<keyword evidence="8 10" id="KW-0472">Membrane</keyword>
<dbReference type="PANTHER" id="PTHR45772">
    <property type="entry name" value="CONSERVED COMPONENT OF ABC TRANSPORTER FOR NATURAL AMINO ACIDS-RELATED"/>
    <property type="match status" value="1"/>
</dbReference>
<keyword evidence="2" id="KW-0813">Transport</keyword>
<feature type="compositionally biased region" description="Gly residues" evidence="9">
    <location>
        <begin position="660"/>
        <end position="677"/>
    </location>
</feature>
<accession>A0A8J3PCP1</accession>
<proteinExistence type="predicted"/>
<evidence type="ECO:0000256" key="7">
    <source>
        <dbReference type="ARBA" id="ARBA00022989"/>
    </source>
</evidence>
<keyword evidence="5" id="KW-0547">Nucleotide-binding</keyword>
<sequence length="957" mass="96956">MIDPIVLGLFTGLTYGLLAVGLVLVYRSSRFLNFAHGSVGVFGAAVLSQLVTGAAVPYWVAFPLAMTVSAGVSALIEVAVVRRLRGRPGVTGMIATLGLSQFVLVLALLVSSQGLNGLTFPKPPGMPSFTLGRTPVGPAFTAMALLAPLLLGGLALFLRRSRFGLAVRAGADAPDTAQLNGIPAARMTTLAWAMAGAVAAFSAILVTPTQGAQSIDTLGPELLLRGLAGAVAARMASLPVAFAACLGVGVGEQVLLSMGAGRGGVSLALALFILVALLVQPQLGRRDGGQARWPRAVPAPASLAGRVLAGLALLAAAGAAYLVTNETASALTTVAGFAVVGLSVLLVTGLAGELSLGQFAFAGIGAAVSLHVAGSTGNFFTGAVAGCAAAAGAAVLVGLPALRLRGIALAATTLAFALAAEAWLLRLPWLLGDGISAPKPVWTGYALVLAKDYYLFALLMLVLALWLAHRLRAGGFGRVVLALRDNEDAARALGVPAPRRKLQLYAAAGALAGLGGVVIGHGQTQVTVNSFPAAAGIDVVALTVVGGLGLLGGSILGALLLVGLPGLVELGIFGQAALTLGWLLVIVTMPGGLGEPLARLVGRLPGRQRSRVESPGGRRGWRSRVARLLPGGRWPLDDDDRRLRSKPAVSPEVLTRDGDLPGGASAGGSSTGAGGGAGAVRAVRLPRRAVPVVVGAGALLEARGVARAFGGVRAVGGVDLAVGAGEVVGIIGPNGAGKTTLFEILAGFTRPDQGRVAFAGRDVTGWSPQRRAGLGLVRSFQDARLFPTLTVRESLLVAGERLAPTGLLTAALGGRGPQRRQEALAGDLVDLFGLAAYAQRQVGELSTGTRRTVELACLLALEPSLLLLDEPSSGVSQADGVALADLLTRVNQELGVALLVIEHDLPLLSRLATRMVAMDSGRVIADGTPDQVRTHPAVVAAYLGADTAAVHRSGAPV</sequence>
<dbReference type="Proteomes" id="UP000660339">
    <property type="component" value="Unassembled WGS sequence"/>
</dbReference>
<feature type="transmembrane region" description="Helical" evidence="10">
    <location>
        <begin position="330"/>
        <end position="351"/>
    </location>
</feature>
<evidence type="ECO:0000313" key="12">
    <source>
        <dbReference type="EMBL" id="GIG12631.1"/>
    </source>
</evidence>
<evidence type="ECO:0000256" key="5">
    <source>
        <dbReference type="ARBA" id="ARBA00022741"/>
    </source>
</evidence>
<keyword evidence="7 10" id="KW-1133">Transmembrane helix</keyword>
<dbReference type="Gene3D" id="3.40.50.300">
    <property type="entry name" value="P-loop containing nucleotide triphosphate hydrolases"/>
    <property type="match status" value="1"/>
</dbReference>
<feature type="transmembrane region" description="Helical" evidence="10">
    <location>
        <begin position="227"/>
        <end position="251"/>
    </location>
</feature>
<feature type="transmembrane region" description="Helical" evidence="10">
    <location>
        <begin position="379"/>
        <end position="399"/>
    </location>
</feature>
<dbReference type="InterPro" id="IPR032823">
    <property type="entry name" value="BCA_ABC_TP_C"/>
</dbReference>
<evidence type="ECO:0000256" key="3">
    <source>
        <dbReference type="ARBA" id="ARBA00022475"/>
    </source>
</evidence>
<evidence type="ECO:0000256" key="2">
    <source>
        <dbReference type="ARBA" id="ARBA00022448"/>
    </source>
</evidence>
<evidence type="ECO:0000313" key="13">
    <source>
        <dbReference type="Proteomes" id="UP000660339"/>
    </source>
</evidence>
<evidence type="ECO:0000256" key="8">
    <source>
        <dbReference type="ARBA" id="ARBA00023136"/>
    </source>
</evidence>
<comment type="caution">
    <text evidence="12">The sequence shown here is derived from an EMBL/GenBank/DDBJ whole genome shotgun (WGS) entry which is preliminary data.</text>
</comment>
<dbReference type="SUPFAM" id="SSF52540">
    <property type="entry name" value="P-loop containing nucleoside triphosphate hydrolases"/>
    <property type="match status" value="1"/>
</dbReference>
<dbReference type="EMBL" id="BONJ01000002">
    <property type="protein sequence ID" value="GIG12631.1"/>
    <property type="molecule type" value="Genomic_DNA"/>
</dbReference>
<dbReference type="InterPro" id="IPR027417">
    <property type="entry name" value="P-loop_NTPase"/>
</dbReference>
<dbReference type="CDD" id="cd06582">
    <property type="entry name" value="TM_PBP1_LivH_like"/>
    <property type="match status" value="1"/>
</dbReference>
<feature type="transmembrane region" description="Helical" evidence="10">
    <location>
        <begin position="502"/>
        <end position="519"/>
    </location>
</feature>
<dbReference type="GO" id="GO:0005886">
    <property type="term" value="C:plasma membrane"/>
    <property type="evidence" value="ECO:0007669"/>
    <property type="project" value="UniProtKB-SubCell"/>
</dbReference>
<dbReference type="GO" id="GO:0005524">
    <property type="term" value="F:ATP binding"/>
    <property type="evidence" value="ECO:0007669"/>
    <property type="project" value="UniProtKB-KW"/>
</dbReference>
<feature type="transmembrane region" description="Helical" evidence="10">
    <location>
        <begin position="135"/>
        <end position="158"/>
    </location>
</feature>
<gene>
    <name evidence="12" type="ORF">Cme02nite_09630</name>
</gene>
<keyword evidence="4 10" id="KW-0812">Transmembrane</keyword>
<feature type="transmembrane region" description="Helical" evidence="10">
    <location>
        <begin position="93"/>
        <end position="115"/>
    </location>
</feature>
<reference evidence="12" key="1">
    <citation type="submission" date="2021-01" db="EMBL/GenBank/DDBJ databases">
        <title>Whole genome shotgun sequence of Catellatospora methionotrophica NBRC 14553.</title>
        <authorList>
            <person name="Komaki H."/>
            <person name="Tamura T."/>
        </authorList>
    </citation>
    <scope>NUCLEOTIDE SEQUENCE</scope>
    <source>
        <strain evidence="12">NBRC 14553</strain>
    </source>
</reference>
<feature type="transmembrane region" description="Helical" evidence="10">
    <location>
        <begin position="303"/>
        <end position="323"/>
    </location>
</feature>
<evidence type="ECO:0000256" key="10">
    <source>
        <dbReference type="SAM" id="Phobius"/>
    </source>
</evidence>
<keyword evidence="3" id="KW-1003">Cell membrane</keyword>
<dbReference type="Pfam" id="PF12399">
    <property type="entry name" value="BCA_ABC_TP_C"/>
    <property type="match status" value="1"/>
</dbReference>
<evidence type="ECO:0000256" key="9">
    <source>
        <dbReference type="SAM" id="MobiDB-lite"/>
    </source>
</evidence>
<dbReference type="SMART" id="SM00382">
    <property type="entry name" value="AAA"/>
    <property type="match status" value="1"/>
</dbReference>
<feature type="transmembrane region" description="Helical" evidence="10">
    <location>
        <begin position="189"/>
        <end position="207"/>
    </location>
</feature>
<feature type="transmembrane region" description="Helical" evidence="10">
    <location>
        <begin position="58"/>
        <end position="81"/>
    </location>
</feature>
<dbReference type="PROSITE" id="PS50893">
    <property type="entry name" value="ABC_TRANSPORTER_2"/>
    <property type="match status" value="1"/>
</dbReference>
<feature type="transmembrane region" description="Helical" evidence="10">
    <location>
        <begin position="263"/>
        <end position="283"/>
    </location>
</feature>
<evidence type="ECO:0000259" key="11">
    <source>
        <dbReference type="PROSITE" id="PS50893"/>
    </source>
</evidence>
<evidence type="ECO:0000256" key="6">
    <source>
        <dbReference type="ARBA" id="ARBA00022840"/>
    </source>
</evidence>
<dbReference type="GO" id="GO:0016887">
    <property type="term" value="F:ATP hydrolysis activity"/>
    <property type="evidence" value="ECO:0007669"/>
    <property type="project" value="InterPro"/>
</dbReference>
<feature type="transmembrane region" description="Helical" evidence="10">
    <location>
        <begin position="33"/>
        <end position="52"/>
    </location>
</feature>
<protein>
    <recommendedName>
        <fullName evidence="11">ABC transporter domain-containing protein</fullName>
    </recommendedName>
</protein>
<feature type="transmembrane region" description="Helical" evidence="10">
    <location>
        <begin position="406"/>
        <end position="425"/>
    </location>
</feature>
<dbReference type="InterPro" id="IPR051120">
    <property type="entry name" value="ABC_AA/LPS_Transport"/>
</dbReference>
<dbReference type="Pfam" id="PF00005">
    <property type="entry name" value="ABC_tran"/>
    <property type="match status" value="1"/>
</dbReference>
<dbReference type="GO" id="GO:0022857">
    <property type="term" value="F:transmembrane transporter activity"/>
    <property type="evidence" value="ECO:0007669"/>
    <property type="project" value="InterPro"/>
</dbReference>
<feature type="transmembrane region" description="Helical" evidence="10">
    <location>
        <begin position="445"/>
        <end position="468"/>
    </location>
</feature>
<dbReference type="RefSeq" id="WP_166388163.1">
    <property type="nucleotide sequence ID" value="NZ_BAAATT010000012.1"/>
</dbReference>
<name>A0A8J3PCP1_9ACTN</name>
<organism evidence="12 13">
    <name type="scientific">Catellatospora methionotrophica</name>
    <dbReference type="NCBI Taxonomy" id="121620"/>
    <lineage>
        <taxon>Bacteria</taxon>
        <taxon>Bacillati</taxon>
        <taxon>Actinomycetota</taxon>
        <taxon>Actinomycetes</taxon>
        <taxon>Micromonosporales</taxon>
        <taxon>Micromonosporaceae</taxon>
        <taxon>Catellatospora</taxon>
    </lineage>
</organism>
<evidence type="ECO:0000256" key="1">
    <source>
        <dbReference type="ARBA" id="ARBA00004651"/>
    </source>
</evidence>
<dbReference type="Pfam" id="PF02653">
    <property type="entry name" value="BPD_transp_2"/>
    <property type="match status" value="2"/>
</dbReference>
<keyword evidence="13" id="KW-1185">Reference proteome</keyword>
<feature type="transmembrane region" description="Helical" evidence="10">
    <location>
        <begin position="570"/>
        <end position="593"/>
    </location>
</feature>
<feature type="transmembrane region" description="Helical" evidence="10">
    <location>
        <begin position="6"/>
        <end position="26"/>
    </location>
</feature>
<dbReference type="InterPro" id="IPR003439">
    <property type="entry name" value="ABC_transporter-like_ATP-bd"/>
</dbReference>
<dbReference type="AlphaFoldDB" id="A0A8J3PCP1"/>
<feature type="region of interest" description="Disordered" evidence="9">
    <location>
        <begin position="638"/>
        <end position="677"/>
    </location>
</feature>
<evidence type="ECO:0000256" key="4">
    <source>
        <dbReference type="ARBA" id="ARBA00022692"/>
    </source>
</evidence>
<feature type="domain" description="ABC transporter" evidence="11">
    <location>
        <begin position="700"/>
        <end position="945"/>
    </location>
</feature>
<comment type="subcellular location">
    <subcellularLocation>
        <location evidence="1">Cell membrane</location>
        <topology evidence="1">Multi-pass membrane protein</topology>
    </subcellularLocation>
</comment>
<feature type="transmembrane region" description="Helical" evidence="10">
    <location>
        <begin position="539"/>
        <end position="563"/>
    </location>
</feature>
<dbReference type="InterPro" id="IPR001851">
    <property type="entry name" value="ABC_transp_permease"/>
</dbReference>
<dbReference type="InterPro" id="IPR003593">
    <property type="entry name" value="AAA+_ATPase"/>
</dbReference>